<dbReference type="Gene3D" id="3.40.50.970">
    <property type="match status" value="1"/>
</dbReference>
<evidence type="ECO:0000256" key="1">
    <source>
        <dbReference type="ARBA" id="ARBA00023002"/>
    </source>
</evidence>
<proteinExistence type="predicted"/>
<reference evidence="5 6" key="1">
    <citation type="submission" date="2017-02" db="EMBL/GenBank/DDBJ databases">
        <title>Complete genome sequences of Mycobacterium kansasii strains isolated from rhesus macaques.</title>
        <authorList>
            <person name="Panda A."/>
            <person name="Nagaraj S."/>
            <person name="Zhao X."/>
            <person name="Tettelin H."/>
            <person name="Detolla L.J."/>
        </authorList>
    </citation>
    <scope>NUCLEOTIDE SEQUENCE [LARGE SCALE GENOMIC DNA]</scope>
    <source>
        <strain evidence="5 6">11-3469</strain>
    </source>
</reference>
<evidence type="ECO:0000313" key="6">
    <source>
        <dbReference type="Proteomes" id="UP000188532"/>
    </source>
</evidence>
<protein>
    <submittedName>
        <fullName evidence="5">Transketolase, pyrimidine binding domain protein</fullName>
    </submittedName>
</protein>
<dbReference type="InterPro" id="IPR029061">
    <property type="entry name" value="THDP-binding"/>
</dbReference>
<dbReference type="PANTHER" id="PTHR43257:SF2">
    <property type="entry name" value="PYRUVATE DEHYDROGENASE E1 COMPONENT SUBUNIT BETA"/>
    <property type="match status" value="1"/>
</dbReference>
<dbReference type="FunFam" id="3.40.50.970:FF:000001">
    <property type="entry name" value="Pyruvate dehydrogenase E1 beta subunit"/>
    <property type="match status" value="1"/>
</dbReference>
<dbReference type="SUPFAM" id="SSF52518">
    <property type="entry name" value="Thiamin diphosphate-binding fold (THDP-binding)"/>
    <property type="match status" value="1"/>
</dbReference>
<comment type="caution">
    <text evidence="5">The sequence shown here is derived from an EMBL/GenBank/DDBJ whole genome shotgun (WGS) entry which is preliminary data.</text>
</comment>
<sequence>MAEQEMTMREALNLALDQALQADDRVFLLGEDIADPGASGPTTGLSTKYGNDRVMDTPISEAAIVGAAIGAAIDGMLPVAEIMIMDFIGIAADQLINHAAKLRFMTGGRTTAPITVRTQVYAGLATGATHSQTLEAWFMHIPGMKVIVPSTPRDGKGLLTAAIFDEDPCLFVETIRLQGKRGPVPVDPGFSIPLGRPRSSGPAPT</sequence>
<dbReference type="Pfam" id="PF02779">
    <property type="entry name" value="Transket_pyr"/>
    <property type="match status" value="1"/>
</dbReference>
<keyword evidence="1" id="KW-0560">Oxidoreductase</keyword>
<keyword evidence="2" id="KW-0786">Thiamine pyrophosphate</keyword>
<dbReference type="Proteomes" id="UP000188532">
    <property type="component" value="Unassembled WGS sequence"/>
</dbReference>
<name>A0A1V3XFH9_MYCKA</name>
<evidence type="ECO:0000256" key="2">
    <source>
        <dbReference type="ARBA" id="ARBA00023052"/>
    </source>
</evidence>
<dbReference type="GO" id="GO:0000287">
    <property type="term" value="F:magnesium ion binding"/>
    <property type="evidence" value="ECO:0007669"/>
    <property type="project" value="UniProtKB-ARBA"/>
</dbReference>
<dbReference type="STRING" id="1768.B1T50_29255"/>
<evidence type="ECO:0000313" key="5">
    <source>
        <dbReference type="EMBL" id="OOK77191.1"/>
    </source>
</evidence>
<evidence type="ECO:0000256" key="3">
    <source>
        <dbReference type="SAM" id="MobiDB-lite"/>
    </source>
</evidence>
<dbReference type="PANTHER" id="PTHR43257">
    <property type="entry name" value="PYRUVATE DEHYDROGENASE E1 COMPONENT BETA SUBUNIT"/>
    <property type="match status" value="1"/>
</dbReference>
<dbReference type="GO" id="GO:0016491">
    <property type="term" value="F:oxidoreductase activity"/>
    <property type="evidence" value="ECO:0007669"/>
    <property type="project" value="UniProtKB-KW"/>
</dbReference>
<dbReference type="InterPro" id="IPR005475">
    <property type="entry name" value="Transketolase-like_Pyr-bd"/>
</dbReference>
<dbReference type="EMBL" id="MVBN01000003">
    <property type="protein sequence ID" value="OOK77191.1"/>
    <property type="molecule type" value="Genomic_DNA"/>
</dbReference>
<evidence type="ECO:0000259" key="4">
    <source>
        <dbReference type="SMART" id="SM00861"/>
    </source>
</evidence>
<feature type="domain" description="Transketolase-like pyrimidine-binding" evidence="4">
    <location>
        <begin position="6"/>
        <end position="180"/>
    </location>
</feature>
<gene>
    <name evidence="5" type="ORF">BZL29_3682</name>
</gene>
<accession>A0A1V3XFH9</accession>
<dbReference type="AlphaFoldDB" id="A0A1V3XFH9"/>
<dbReference type="SMART" id="SM00861">
    <property type="entry name" value="Transket_pyr"/>
    <property type="match status" value="1"/>
</dbReference>
<dbReference type="CDD" id="cd07036">
    <property type="entry name" value="TPP_PYR_E1-PDHc-beta_like"/>
    <property type="match status" value="1"/>
</dbReference>
<organism evidence="5 6">
    <name type="scientific">Mycobacterium kansasii</name>
    <dbReference type="NCBI Taxonomy" id="1768"/>
    <lineage>
        <taxon>Bacteria</taxon>
        <taxon>Bacillati</taxon>
        <taxon>Actinomycetota</taxon>
        <taxon>Actinomycetes</taxon>
        <taxon>Mycobacteriales</taxon>
        <taxon>Mycobacteriaceae</taxon>
        <taxon>Mycobacterium</taxon>
    </lineage>
</organism>
<feature type="region of interest" description="Disordered" evidence="3">
    <location>
        <begin position="186"/>
        <end position="205"/>
    </location>
</feature>